<dbReference type="SUPFAM" id="SSF55874">
    <property type="entry name" value="ATPase domain of HSP90 chaperone/DNA topoisomerase II/histidine kinase"/>
    <property type="match status" value="1"/>
</dbReference>
<feature type="domain" description="PAC" evidence="10">
    <location>
        <begin position="1213"/>
        <end position="1268"/>
    </location>
</feature>
<dbReference type="Pfam" id="PF08448">
    <property type="entry name" value="PAS_4"/>
    <property type="match status" value="4"/>
</dbReference>
<dbReference type="GO" id="GO:0006355">
    <property type="term" value="P:regulation of DNA-templated transcription"/>
    <property type="evidence" value="ECO:0007669"/>
    <property type="project" value="InterPro"/>
</dbReference>
<sequence length="1682" mass="191050">MAFDPKSAMSDRIPPEQNHCPPSSAFLSEYRNPSLMHFSVSFLLQMINSLADPIVVKNRQHHWIFFNDAFCNFMGHRREELIGKSDYDFFPKSEADVFWGKDELVFTTGITDNNKESFTDGSGTTRIIYTTKSLFSDEMGNQFLVGTIRDITDNIAEYQQVQAELHSSKQLFQIVMDNIPQQILWKDRNSVYLGCNKNRAKVMGLASPEDIIGKTDYDFAWTKEQALRYQESDRLTIESGIAQLHIIDTQPQGNGSQAWFDTNKIPLQDAEGNAIGVLVTIEDITEREIAQKHLNFQFAVNSVLAEFTNLEEDIPKLIQAICEHLDWDLGELWTLDKQSNLLSYITSWHSPEIDIRAFEAATKKYTFGSSVGLPGKTLFSNQPVWIDDINCDKNFLRSTFAGKIGLHSAFAFPIKSDDQIVGVVTLFSKQVRQKDKKLMAMMGALGSQLGQFLNRRQVEIALCQSEAKLQKLSANVPGMLYQLKLHPDGSQSFPYISFGCYQMYGLTPEEIQADPNLMVSMIHPLDRENYQQSTAISAETLQPWEYQGRIILASGKVKWLQASSRPELQADGSIIWDGLVMDISRLKQAEKDIQMAYAEMETLVLERTKELAKINEALQAEIRQHERTEAALRQSEARLNKLAANVPGMLYQFILQSDGSMKFQYISSGCYELCELQSTELLQDINLGISMIHPDDRVSFEQSIAISAQTLQPWHWEGQFILPSSKVKWLKGMSRPEMQENGTIIWHGLFLDVTDRKRAEIAVKESESQYRHLVETSQSVIWSGDTTSHITFANSAVKHIYGYEPEEIIGRSFRDLIAPERIEKDAKIFQPLLAGESVLYYETVHITKDGRRINVLANAIARRDEAGNIIGTTGTTTDITERKQSEQILRRNNAVLKAQQEAAIDGILIVDENRNFVSHNRRFSEIWQIQETTVQIANKSSELLPVVLEKVENPEEFLTKVDYLYQNIDEISRDEISLKDGRTLDRYSAPVHSPTRDYYGRIWYFRDITERKRAEKEQAKLVAILESSTDYVAISNADGYFLYMNGSGRRMLGFGAEEDIRNLHFTQIHPRHVVERFAEEMPKLLQDGTWTGESFLIHRNGTEIPVSQLVMVHRSESGEVEFLSAVSRNITEIKRAETELKASQQRLALLIKQTPIGVIEWNRECEIQQWNPAAERIFGYTKDEVIGCHFQLIVPENVKKHVEQLLDELLTQTGGNFSVNENITKDGRTIICEWYNSPLVADNGEVIGVASMVLDITERKQAETELQKFAALIKNSSDFISVASLTGEIEYVNPAGLQLMGLWSLEEARTKNITEFQPPEEFEIFEQQILPVMIQQGFWRGEFNYKNFQTGRIIPIDCNFSLVKNPETEEPICSVAVLRDITERKRAEALLRQQTQELLQALDELQRTQIQLVQSEKMSSLGQLVAGVAHEINNPVSFIYGNLAHADGYTQDLLQLLQLYQQHYPNPGLEIQDFTKKIELDFLKSDLPELLNSMKFGAERIREIVLSLRTFSRLDEAEMKAVDIHEGIDSTLMILQSHLKANGSHRGIEVIKEYTNLPLVECYAGQLNQVFMNILTNAIHGLEESLVNGKIINNPQIRIRTEVVAQNQVIIRIADNGIGIPEEIKQRLFDPFFTTKPVGKGTGMGLSICYQIITEKHGGCLECISQPGSGAEFAIAIPLKQN</sequence>
<dbReference type="Proteomes" id="UP000729701">
    <property type="component" value="Unassembled WGS sequence"/>
</dbReference>
<dbReference type="InterPro" id="IPR003594">
    <property type="entry name" value="HATPase_dom"/>
</dbReference>
<feature type="coiled-coil region" evidence="7">
    <location>
        <begin position="586"/>
        <end position="645"/>
    </location>
</feature>
<feature type="domain" description="PAS" evidence="9">
    <location>
        <begin position="1265"/>
        <end position="1337"/>
    </location>
</feature>
<feature type="domain" description="PAS" evidence="9">
    <location>
        <begin position="766"/>
        <end position="836"/>
    </location>
</feature>
<dbReference type="InterPro" id="IPR013656">
    <property type="entry name" value="PAS_4"/>
</dbReference>
<keyword evidence="4" id="KW-0808">Transferase</keyword>
<evidence type="ECO:0000256" key="3">
    <source>
        <dbReference type="ARBA" id="ARBA00022553"/>
    </source>
</evidence>
<dbReference type="InterPro" id="IPR000700">
    <property type="entry name" value="PAS-assoc_C"/>
</dbReference>
<feature type="domain" description="Histidine kinase" evidence="8">
    <location>
        <begin position="1427"/>
        <end position="1681"/>
    </location>
</feature>
<dbReference type="SMART" id="SM00091">
    <property type="entry name" value="PAS"/>
    <property type="match status" value="8"/>
</dbReference>
<dbReference type="SMART" id="SM00387">
    <property type="entry name" value="HATPase_c"/>
    <property type="match status" value="1"/>
</dbReference>
<dbReference type="SUPFAM" id="SSF55781">
    <property type="entry name" value="GAF domain-like"/>
    <property type="match status" value="1"/>
</dbReference>
<proteinExistence type="predicted"/>
<dbReference type="InterPro" id="IPR013655">
    <property type="entry name" value="PAS_fold_3"/>
</dbReference>
<dbReference type="InterPro" id="IPR003018">
    <property type="entry name" value="GAF"/>
</dbReference>
<dbReference type="PANTHER" id="PTHR43304:SF1">
    <property type="entry name" value="PAC DOMAIN-CONTAINING PROTEIN"/>
    <property type="match status" value="1"/>
</dbReference>
<evidence type="ECO:0000313" key="11">
    <source>
        <dbReference type="EMBL" id="MBW4670456.1"/>
    </source>
</evidence>
<reference evidence="11" key="1">
    <citation type="submission" date="2021-05" db="EMBL/GenBank/DDBJ databases">
        <authorList>
            <person name="Pietrasiak N."/>
            <person name="Ward R."/>
            <person name="Stajich J.E."/>
            <person name="Kurbessoian T."/>
        </authorList>
    </citation>
    <scope>NUCLEOTIDE SEQUENCE</scope>
    <source>
        <strain evidence="11">GSE-NOS-MK-12-04C</strain>
    </source>
</reference>
<feature type="domain" description="PAS" evidence="9">
    <location>
        <begin position="39"/>
        <end position="90"/>
    </location>
</feature>
<comment type="caution">
    <text evidence="11">The sequence shown here is derived from an EMBL/GenBank/DDBJ whole genome shotgun (WGS) entry which is preliminary data.</text>
</comment>
<dbReference type="InterPro" id="IPR004358">
    <property type="entry name" value="Sig_transdc_His_kin-like_C"/>
</dbReference>
<evidence type="ECO:0000256" key="1">
    <source>
        <dbReference type="ARBA" id="ARBA00000085"/>
    </source>
</evidence>
<feature type="domain" description="PAC" evidence="10">
    <location>
        <begin position="1090"/>
        <end position="1142"/>
    </location>
</feature>
<dbReference type="InterPro" id="IPR000014">
    <property type="entry name" value="PAS"/>
</dbReference>
<comment type="catalytic activity">
    <reaction evidence="1">
        <text>ATP + protein L-histidine = ADP + protein N-phospho-L-histidine.</text>
        <dbReference type="EC" id="2.7.13.3"/>
    </reaction>
</comment>
<keyword evidence="3" id="KW-0597">Phosphoprotein</keyword>
<dbReference type="PROSITE" id="PS50113">
    <property type="entry name" value="PAC"/>
    <property type="match status" value="6"/>
</dbReference>
<evidence type="ECO:0000256" key="4">
    <source>
        <dbReference type="ARBA" id="ARBA00022679"/>
    </source>
</evidence>
<dbReference type="Pfam" id="PF13426">
    <property type="entry name" value="PAS_9"/>
    <property type="match status" value="1"/>
</dbReference>
<feature type="domain" description="PAC" evidence="10">
    <location>
        <begin position="544"/>
        <end position="595"/>
    </location>
</feature>
<dbReference type="PROSITE" id="PS50109">
    <property type="entry name" value="HIS_KIN"/>
    <property type="match status" value="1"/>
</dbReference>
<dbReference type="SMART" id="SM00086">
    <property type="entry name" value="PAC"/>
    <property type="match status" value="7"/>
</dbReference>
<dbReference type="SMART" id="SM00065">
    <property type="entry name" value="GAF"/>
    <property type="match status" value="1"/>
</dbReference>
<dbReference type="Pfam" id="PF08447">
    <property type="entry name" value="PAS_3"/>
    <property type="match status" value="2"/>
</dbReference>
<dbReference type="PANTHER" id="PTHR43304">
    <property type="entry name" value="PHYTOCHROME-LIKE PROTEIN CPH1"/>
    <property type="match status" value="1"/>
</dbReference>
<reference evidence="11" key="2">
    <citation type="journal article" date="2022" name="Microbiol. Resour. Announc.">
        <title>Metagenome Sequencing to Explore Phylogenomics of Terrestrial Cyanobacteria.</title>
        <authorList>
            <person name="Ward R.D."/>
            <person name="Stajich J.E."/>
            <person name="Johansen J.R."/>
            <person name="Huntemann M."/>
            <person name="Clum A."/>
            <person name="Foster B."/>
            <person name="Foster B."/>
            <person name="Roux S."/>
            <person name="Palaniappan K."/>
            <person name="Varghese N."/>
            <person name="Mukherjee S."/>
            <person name="Reddy T.B.K."/>
            <person name="Daum C."/>
            <person name="Copeland A."/>
            <person name="Chen I.A."/>
            <person name="Ivanova N.N."/>
            <person name="Kyrpides N.C."/>
            <person name="Shapiro N."/>
            <person name="Eloe-Fadrosh E.A."/>
            <person name="Pietrasiak N."/>
        </authorList>
    </citation>
    <scope>NUCLEOTIDE SEQUENCE</scope>
    <source>
        <strain evidence="11">GSE-NOS-MK-12-04C</strain>
    </source>
</reference>
<dbReference type="InterPro" id="IPR035965">
    <property type="entry name" value="PAS-like_dom_sf"/>
</dbReference>
<feature type="coiled-coil region" evidence="7">
    <location>
        <begin position="1126"/>
        <end position="1153"/>
    </location>
</feature>
<dbReference type="CDD" id="cd00130">
    <property type="entry name" value="PAS"/>
    <property type="match status" value="6"/>
</dbReference>
<keyword evidence="7" id="KW-0175">Coiled coil</keyword>
<dbReference type="InterPro" id="IPR029016">
    <property type="entry name" value="GAF-like_dom_sf"/>
</dbReference>
<dbReference type="SUPFAM" id="SSF47384">
    <property type="entry name" value="Homodimeric domain of signal transducing histidine kinase"/>
    <property type="match status" value="1"/>
</dbReference>
<dbReference type="Gene3D" id="3.30.565.10">
    <property type="entry name" value="Histidine kinase-like ATPase, C-terminal domain"/>
    <property type="match status" value="1"/>
</dbReference>
<dbReference type="Pfam" id="PF00989">
    <property type="entry name" value="PAS"/>
    <property type="match status" value="1"/>
</dbReference>
<gene>
    <name evidence="11" type="ORF">KME60_24325</name>
</gene>
<feature type="domain" description="PAC" evidence="10">
    <location>
        <begin position="839"/>
        <end position="891"/>
    </location>
</feature>
<dbReference type="GO" id="GO:0000155">
    <property type="term" value="F:phosphorelay sensor kinase activity"/>
    <property type="evidence" value="ECO:0007669"/>
    <property type="project" value="InterPro"/>
</dbReference>
<feature type="coiled-coil region" evidence="7">
    <location>
        <begin position="1384"/>
        <end position="1411"/>
    </location>
</feature>
<evidence type="ECO:0000259" key="10">
    <source>
        <dbReference type="PROSITE" id="PS50113"/>
    </source>
</evidence>
<dbReference type="PROSITE" id="PS50112">
    <property type="entry name" value="PAS"/>
    <property type="match status" value="5"/>
</dbReference>
<feature type="domain" description="PAC" evidence="10">
    <location>
        <begin position="1339"/>
        <end position="1393"/>
    </location>
</feature>
<name>A0A951QRQ5_9CYAN</name>
<feature type="domain" description="PAS" evidence="9">
    <location>
        <begin position="1017"/>
        <end position="1088"/>
    </location>
</feature>
<dbReference type="CDD" id="cd00082">
    <property type="entry name" value="HisKA"/>
    <property type="match status" value="1"/>
</dbReference>
<dbReference type="InterPro" id="IPR036097">
    <property type="entry name" value="HisK_dim/P_sf"/>
</dbReference>
<keyword evidence="5" id="KW-0418">Kinase</keyword>
<dbReference type="EC" id="2.7.13.3" evidence="2"/>
<evidence type="ECO:0000259" key="8">
    <source>
        <dbReference type="PROSITE" id="PS50109"/>
    </source>
</evidence>
<dbReference type="PRINTS" id="PR00344">
    <property type="entry name" value="BCTRLSENSOR"/>
</dbReference>
<dbReference type="InterPro" id="IPR005467">
    <property type="entry name" value="His_kinase_dom"/>
</dbReference>
<dbReference type="Pfam" id="PF13185">
    <property type="entry name" value="GAF_2"/>
    <property type="match status" value="1"/>
</dbReference>
<dbReference type="InterPro" id="IPR003661">
    <property type="entry name" value="HisK_dim/P_dom"/>
</dbReference>
<evidence type="ECO:0000256" key="2">
    <source>
        <dbReference type="ARBA" id="ARBA00012438"/>
    </source>
</evidence>
<dbReference type="Gene3D" id="3.30.450.20">
    <property type="entry name" value="PAS domain"/>
    <property type="match status" value="9"/>
</dbReference>
<dbReference type="InterPro" id="IPR013767">
    <property type="entry name" value="PAS_fold"/>
</dbReference>
<dbReference type="InterPro" id="IPR001610">
    <property type="entry name" value="PAC"/>
</dbReference>
<dbReference type="Pfam" id="PF02518">
    <property type="entry name" value="HATPase_c"/>
    <property type="match status" value="1"/>
</dbReference>
<dbReference type="InterPro" id="IPR036890">
    <property type="entry name" value="HATPase_C_sf"/>
</dbReference>
<dbReference type="InterPro" id="IPR052162">
    <property type="entry name" value="Sensor_kinase/Photoreceptor"/>
</dbReference>
<evidence type="ECO:0000259" key="9">
    <source>
        <dbReference type="PROSITE" id="PS50112"/>
    </source>
</evidence>
<evidence type="ECO:0000256" key="5">
    <source>
        <dbReference type="ARBA" id="ARBA00022777"/>
    </source>
</evidence>
<evidence type="ECO:0000256" key="7">
    <source>
        <dbReference type="SAM" id="Coils"/>
    </source>
</evidence>
<feature type="domain" description="PAS" evidence="9">
    <location>
        <begin position="1143"/>
        <end position="1213"/>
    </location>
</feature>
<evidence type="ECO:0000256" key="6">
    <source>
        <dbReference type="ARBA" id="ARBA00023012"/>
    </source>
</evidence>
<evidence type="ECO:0000313" key="12">
    <source>
        <dbReference type="Proteomes" id="UP000729701"/>
    </source>
</evidence>
<dbReference type="EMBL" id="JAHHGZ010000031">
    <property type="protein sequence ID" value="MBW4670456.1"/>
    <property type="molecule type" value="Genomic_DNA"/>
</dbReference>
<accession>A0A951QRQ5</accession>
<dbReference type="Gene3D" id="1.10.287.130">
    <property type="match status" value="1"/>
</dbReference>
<dbReference type="Gene3D" id="3.30.450.40">
    <property type="match status" value="1"/>
</dbReference>
<keyword evidence="6" id="KW-0902">Two-component regulatory system</keyword>
<organism evidence="11 12">
    <name type="scientific">Cyanomargarita calcarea GSE-NOS-MK-12-04C</name>
    <dbReference type="NCBI Taxonomy" id="2839659"/>
    <lineage>
        <taxon>Bacteria</taxon>
        <taxon>Bacillati</taxon>
        <taxon>Cyanobacteriota</taxon>
        <taxon>Cyanophyceae</taxon>
        <taxon>Nostocales</taxon>
        <taxon>Cyanomargaritaceae</taxon>
        <taxon>Cyanomargarita</taxon>
    </lineage>
</organism>
<dbReference type="SUPFAM" id="SSF55785">
    <property type="entry name" value="PYP-like sensor domain (PAS domain)"/>
    <property type="match status" value="9"/>
</dbReference>
<protein>
    <recommendedName>
        <fullName evidence="2">histidine kinase</fullName>
        <ecNumber evidence="2">2.7.13.3</ecNumber>
    </recommendedName>
</protein>
<feature type="domain" description="PAC" evidence="10">
    <location>
        <begin position="240"/>
        <end position="296"/>
    </location>
</feature>
<dbReference type="NCBIfam" id="TIGR00229">
    <property type="entry name" value="sensory_box"/>
    <property type="match status" value="6"/>
</dbReference>